<proteinExistence type="predicted"/>
<dbReference type="Proteomes" id="UP001156670">
    <property type="component" value="Unassembled WGS sequence"/>
</dbReference>
<keyword evidence="2" id="KW-1185">Reference proteome</keyword>
<evidence type="ECO:0000313" key="1">
    <source>
        <dbReference type="EMBL" id="GLQ93689.1"/>
    </source>
</evidence>
<name>A0ABQ5XPQ4_9GAMM</name>
<gene>
    <name evidence="1" type="ORF">GCM10007901_26400</name>
</gene>
<comment type="caution">
    <text evidence="1">The sequence shown here is derived from an EMBL/GenBank/DDBJ whole genome shotgun (WGS) entry which is preliminary data.</text>
</comment>
<sequence length="145" mass="16792">MRRPGRWRKGRRVEFDEHTFGITDAAEQEQAPNFNIPRVRGVDAVTMRLKRRARGFERFYRPAKVARNKCDFGFGNDAPRASHRLFRTEPTRGASQQRFRSNEIAELCHRDAPKRKAGCIFTQGDPLQGAERITRGECACRSRDQ</sequence>
<reference evidence="2" key="1">
    <citation type="journal article" date="2019" name="Int. J. Syst. Evol. Microbiol.">
        <title>The Global Catalogue of Microorganisms (GCM) 10K type strain sequencing project: providing services to taxonomists for standard genome sequencing and annotation.</title>
        <authorList>
            <consortium name="The Broad Institute Genomics Platform"/>
            <consortium name="The Broad Institute Genome Sequencing Center for Infectious Disease"/>
            <person name="Wu L."/>
            <person name="Ma J."/>
        </authorList>
    </citation>
    <scope>NUCLEOTIDE SEQUENCE [LARGE SCALE GENOMIC DNA]</scope>
    <source>
        <strain evidence="2">NBRC 111980</strain>
    </source>
</reference>
<protein>
    <submittedName>
        <fullName evidence="1">Uncharacterized protein</fullName>
    </submittedName>
</protein>
<evidence type="ECO:0000313" key="2">
    <source>
        <dbReference type="Proteomes" id="UP001156670"/>
    </source>
</evidence>
<organism evidence="1 2">
    <name type="scientific">Dyella acidisoli</name>
    <dbReference type="NCBI Taxonomy" id="1867834"/>
    <lineage>
        <taxon>Bacteria</taxon>
        <taxon>Pseudomonadati</taxon>
        <taxon>Pseudomonadota</taxon>
        <taxon>Gammaproteobacteria</taxon>
        <taxon>Lysobacterales</taxon>
        <taxon>Rhodanobacteraceae</taxon>
        <taxon>Dyella</taxon>
    </lineage>
</organism>
<accession>A0ABQ5XPQ4</accession>
<dbReference type="EMBL" id="BSOB01000023">
    <property type="protein sequence ID" value="GLQ93689.1"/>
    <property type="molecule type" value="Genomic_DNA"/>
</dbReference>